<feature type="transmembrane region" description="Helical" evidence="1">
    <location>
        <begin position="13"/>
        <end position="31"/>
    </location>
</feature>
<evidence type="ECO:0008006" key="4">
    <source>
        <dbReference type="Google" id="ProtNLM"/>
    </source>
</evidence>
<keyword evidence="1" id="KW-0812">Transmembrane</keyword>
<keyword evidence="1" id="KW-1133">Transmembrane helix</keyword>
<reference evidence="2 3" key="1">
    <citation type="submission" date="2020-07" db="EMBL/GenBank/DDBJ databases">
        <authorList>
            <person name="Feng H."/>
        </authorList>
    </citation>
    <scope>NUCLEOTIDE SEQUENCE [LARGE SCALE GENOMIC DNA]</scope>
    <source>
        <strain evidence="3">s-11</strain>
    </source>
</reference>
<gene>
    <name evidence="2" type="ORF">H1164_13695</name>
</gene>
<evidence type="ECO:0000256" key="1">
    <source>
        <dbReference type="SAM" id="Phobius"/>
    </source>
</evidence>
<dbReference type="Proteomes" id="UP000530514">
    <property type="component" value="Unassembled WGS sequence"/>
</dbReference>
<keyword evidence="3" id="KW-1185">Reference proteome</keyword>
<evidence type="ECO:0000313" key="3">
    <source>
        <dbReference type="Proteomes" id="UP000530514"/>
    </source>
</evidence>
<dbReference type="EMBL" id="JACEIP010000024">
    <property type="protein sequence ID" value="MBA4543939.1"/>
    <property type="molecule type" value="Genomic_DNA"/>
</dbReference>
<protein>
    <recommendedName>
        <fullName evidence="4">Prepilin-type N-terminal cleavage/methylation domain-containing protein</fullName>
    </recommendedName>
</protein>
<dbReference type="AlphaFoldDB" id="A0A7W1XCB4"/>
<evidence type="ECO:0000313" key="2">
    <source>
        <dbReference type="EMBL" id="MBA4543939.1"/>
    </source>
</evidence>
<dbReference type="OrthoDB" id="2988883at2"/>
<proteinExistence type="predicted"/>
<name>A0A7W1XCB4_9BACL</name>
<comment type="caution">
    <text evidence="2">The sequence shown here is derived from an EMBL/GenBank/DDBJ whole genome shotgun (WGS) entry which is preliminary data.</text>
</comment>
<accession>A0A7W1XCB4</accession>
<keyword evidence="1" id="KW-0472">Membrane</keyword>
<dbReference type="RefSeq" id="WP_033101686.1">
    <property type="nucleotide sequence ID" value="NZ_JACEIP010000024.1"/>
</dbReference>
<sequence length="124" mass="14468">MKRGEEGVTLAEVTMSLVLIGVFMVFAVPVLHEIKMKETEEIIRLEIDHLMENEMEKQLSAFPDRCAGESKTVKSEEFPKQVYLLQTKCRAVEPFLYQMEVEVQWKGKDGKTKSARWMTHRFQD</sequence>
<organism evidence="2 3">
    <name type="scientific">Thermoactinomyces daqus</name>
    <dbReference type="NCBI Taxonomy" id="1329516"/>
    <lineage>
        <taxon>Bacteria</taxon>
        <taxon>Bacillati</taxon>
        <taxon>Bacillota</taxon>
        <taxon>Bacilli</taxon>
        <taxon>Bacillales</taxon>
        <taxon>Thermoactinomycetaceae</taxon>
        <taxon>Thermoactinomyces</taxon>
    </lineage>
</organism>